<evidence type="ECO:0000256" key="1">
    <source>
        <dbReference type="PROSITE-ProRule" id="PRU00023"/>
    </source>
</evidence>
<keyword evidence="2" id="KW-0472">Membrane</keyword>
<dbReference type="PROSITE" id="PS50297">
    <property type="entry name" value="ANK_REP_REGION"/>
    <property type="match status" value="1"/>
</dbReference>
<keyword evidence="2" id="KW-0812">Transmembrane</keyword>
<dbReference type="AlphaFoldDB" id="A0AAD8NW70"/>
<gene>
    <name evidence="4" type="ORF">QVD17_18343</name>
</gene>
<dbReference type="InterPro" id="IPR036770">
    <property type="entry name" value="Ankyrin_rpt-contain_sf"/>
</dbReference>
<proteinExistence type="predicted"/>
<dbReference type="Gene3D" id="1.25.40.20">
    <property type="entry name" value="Ankyrin repeat-containing domain"/>
    <property type="match status" value="1"/>
</dbReference>
<comment type="caution">
    <text evidence="4">The sequence shown here is derived from an EMBL/GenBank/DDBJ whole genome shotgun (WGS) entry which is preliminary data.</text>
</comment>
<reference evidence="4" key="1">
    <citation type="journal article" date="2023" name="bioRxiv">
        <title>Improved chromosome-level genome assembly for marigold (Tagetes erecta).</title>
        <authorList>
            <person name="Jiang F."/>
            <person name="Yuan L."/>
            <person name="Wang S."/>
            <person name="Wang H."/>
            <person name="Xu D."/>
            <person name="Wang A."/>
            <person name="Fan W."/>
        </authorList>
    </citation>
    <scope>NUCLEOTIDE SEQUENCE</scope>
    <source>
        <strain evidence="4">WSJ</strain>
        <tissue evidence="4">Leaf</tissue>
    </source>
</reference>
<accession>A0AAD8NW70</accession>
<dbReference type="InterPro" id="IPR026961">
    <property type="entry name" value="PGG_dom"/>
</dbReference>
<protein>
    <recommendedName>
        <fullName evidence="3">PGG domain-containing protein</fullName>
    </recommendedName>
</protein>
<feature type="domain" description="PGG" evidence="3">
    <location>
        <begin position="559"/>
        <end position="670"/>
    </location>
</feature>
<dbReference type="PROSITE" id="PS50088">
    <property type="entry name" value="ANK_REPEAT"/>
    <property type="match status" value="1"/>
</dbReference>
<dbReference type="EMBL" id="JAUHHV010000005">
    <property type="protein sequence ID" value="KAK1423049.1"/>
    <property type="molecule type" value="Genomic_DNA"/>
</dbReference>
<dbReference type="PANTHER" id="PTHR24177">
    <property type="entry name" value="CASKIN"/>
    <property type="match status" value="1"/>
</dbReference>
<dbReference type="Pfam" id="PF12796">
    <property type="entry name" value="Ank_2"/>
    <property type="match status" value="1"/>
</dbReference>
<evidence type="ECO:0000313" key="4">
    <source>
        <dbReference type="EMBL" id="KAK1423049.1"/>
    </source>
</evidence>
<keyword evidence="1" id="KW-0040">ANK repeat</keyword>
<feature type="transmembrane region" description="Helical" evidence="2">
    <location>
        <begin position="683"/>
        <end position="716"/>
    </location>
</feature>
<organism evidence="4 5">
    <name type="scientific">Tagetes erecta</name>
    <name type="common">African marigold</name>
    <dbReference type="NCBI Taxonomy" id="13708"/>
    <lineage>
        <taxon>Eukaryota</taxon>
        <taxon>Viridiplantae</taxon>
        <taxon>Streptophyta</taxon>
        <taxon>Embryophyta</taxon>
        <taxon>Tracheophyta</taxon>
        <taxon>Spermatophyta</taxon>
        <taxon>Magnoliopsida</taxon>
        <taxon>eudicotyledons</taxon>
        <taxon>Gunneridae</taxon>
        <taxon>Pentapetalae</taxon>
        <taxon>asterids</taxon>
        <taxon>campanulids</taxon>
        <taxon>Asterales</taxon>
        <taxon>Asteraceae</taxon>
        <taxon>Asteroideae</taxon>
        <taxon>Heliantheae alliance</taxon>
        <taxon>Tageteae</taxon>
        <taxon>Tagetes</taxon>
    </lineage>
</organism>
<keyword evidence="5" id="KW-1185">Reference proteome</keyword>
<feature type="repeat" description="ANK" evidence="1">
    <location>
        <begin position="204"/>
        <end position="236"/>
    </location>
</feature>
<name>A0AAD8NW70_TARER</name>
<dbReference type="Pfam" id="PF13962">
    <property type="entry name" value="PGG"/>
    <property type="match status" value="1"/>
</dbReference>
<evidence type="ECO:0000313" key="5">
    <source>
        <dbReference type="Proteomes" id="UP001229421"/>
    </source>
</evidence>
<sequence length="730" mass="82407">MSTKYPFPSHVSLQSFVTVKLNDKHMYILWKTQVLCLLKGHEMLGFINESSPLLQVDDEWNKRDAIVRAWILGSLSDHVAIALTNSLKSKGTRFTAKHVWDQVQKQEQESKGCCGIDIMKKVNEMKDKSSKRQLLYHAIECGKLEEVEKILNKKEVEITDNISINGNTALHIAVAYNFNSDRILKSMLKLLPNDIPLKVVRNVDGSTPLHLAASYGNTNAAKILIDKNRDLLFENDNEGCTPLDITLSEPKNKEMCLLLMKHHDHTTFDAYEHMLTAIAYKHFDLAMTFIQRCDSFNTRVVLMAIAQNCPADFTPNQLLVHELFQTPVFQFITRGASDMKGCMKFRHLVIKAGLAYPYKLIIRICMKLKIFKNLEERMKQRQHARDLLDFVCATIKFSRGGEGEAEADAGDFYSEAMLEAIRRDASDVVEIIVYWFPEAAMIVDEYGHNIAQVAWKNRAIKVYALILDGNLAKHTSLSSQKMKQDHCGNNFLHFAARLASAKKLDHTSSPPFRMQRELQWFKLAHEIIPQGGMDKNCFGETPEMVFTKEHKDLEVESGEWIKTAANAVAITATLIITIMFAATVQVPGGSDDKGLPHLVSRPAFMVFEVSITSSAMASALALLLFLVILTSPRTQEAYMLRLPLALVIGILSLFMSATLAIMAFASALYIIFGPLIIGLMAPIVVLPICFFFLGYFWFLSVVLTDFLHSIALFFIIRAFRHLKLVGQIFI</sequence>
<dbReference type="GO" id="GO:0016020">
    <property type="term" value="C:membrane"/>
    <property type="evidence" value="ECO:0007669"/>
    <property type="project" value="TreeGrafter"/>
</dbReference>
<feature type="transmembrane region" description="Helical" evidence="2">
    <location>
        <begin position="642"/>
        <end position="671"/>
    </location>
</feature>
<dbReference type="InterPro" id="IPR002110">
    <property type="entry name" value="Ankyrin_rpt"/>
</dbReference>
<evidence type="ECO:0000259" key="3">
    <source>
        <dbReference type="Pfam" id="PF13962"/>
    </source>
</evidence>
<feature type="transmembrane region" description="Helical" evidence="2">
    <location>
        <begin position="604"/>
        <end position="630"/>
    </location>
</feature>
<feature type="transmembrane region" description="Helical" evidence="2">
    <location>
        <begin position="564"/>
        <end position="584"/>
    </location>
</feature>
<dbReference type="PANTHER" id="PTHR24177:SF475">
    <property type="entry name" value="ANKYRIN REPEAT-CONTAINING DOMAIN, PGG DOMAIN PROTEIN-RELATED"/>
    <property type="match status" value="1"/>
</dbReference>
<evidence type="ECO:0000256" key="2">
    <source>
        <dbReference type="SAM" id="Phobius"/>
    </source>
</evidence>
<keyword evidence="2" id="KW-1133">Transmembrane helix</keyword>
<dbReference type="Proteomes" id="UP001229421">
    <property type="component" value="Unassembled WGS sequence"/>
</dbReference>
<dbReference type="SMART" id="SM00248">
    <property type="entry name" value="ANK"/>
    <property type="match status" value="4"/>
</dbReference>
<dbReference type="SUPFAM" id="SSF48403">
    <property type="entry name" value="Ankyrin repeat"/>
    <property type="match status" value="1"/>
</dbReference>